<feature type="signal peptide" evidence="5">
    <location>
        <begin position="1"/>
        <end position="19"/>
    </location>
</feature>
<evidence type="ECO:0000256" key="4">
    <source>
        <dbReference type="ARBA" id="ARBA00023136"/>
    </source>
</evidence>
<dbReference type="AlphaFoldDB" id="A0A8C7YJR4"/>
<dbReference type="PANTHER" id="PTHR21191">
    <property type="entry name" value="AQUAPORIN"/>
    <property type="match status" value="1"/>
</dbReference>
<dbReference type="SUPFAM" id="SSF81338">
    <property type="entry name" value="Aquaporin-like"/>
    <property type="match status" value="1"/>
</dbReference>
<evidence type="ECO:0000313" key="6">
    <source>
        <dbReference type="Ensembl" id="ENSOSIP00000029850.1"/>
    </source>
</evidence>
<evidence type="ECO:0000256" key="5">
    <source>
        <dbReference type="SAM" id="SignalP"/>
    </source>
</evidence>
<evidence type="ECO:0000256" key="2">
    <source>
        <dbReference type="ARBA" id="ARBA00022692"/>
    </source>
</evidence>
<dbReference type="Ensembl" id="ENSOSIT00000031459.1">
    <property type="protein sequence ID" value="ENSOSIP00000029850.1"/>
    <property type="gene ID" value="ENSOSIG00000015427.1"/>
</dbReference>
<dbReference type="PANTHER" id="PTHR21191:SF7">
    <property type="entry name" value="AQUAPORIN-11"/>
    <property type="match status" value="1"/>
</dbReference>
<evidence type="ECO:0000256" key="3">
    <source>
        <dbReference type="ARBA" id="ARBA00022989"/>
    </source>
</evidence>
<protein>
    <submittedName>
        <fullName evidence="6">Aquaporin 11</fullName>
    </submittedName>
</protein>
<accession>A0A8C7YJR4</accession>
<keyword evidence="7" id="KW-1185">Reference proteome</keyword>
<dbReference type="Pfam" id="PF00230">
    <property type="entry name" value="MIP"/>
    <property type="match status" value="1"/>
</dbReference>
<organism evidence="6 7">
    <name type="scientific">Oryzias sinensis</name>
    <name type="common">Chinese medaka</name>
    <dbReference type="NCBI Taxonomy" id="183150"/>
    <lineage>
        <taxon>Eukaryota</taxon>
        <taxon>Metazoa</taxon>
        <taxon>Chordata</taxon>
        <taxon>Craniata</taxon>
        <taxon>Vertebrata</taxon>
        <taxon>Euteleostomi</taxon>
        <taxon>Actinopterygii</taxon>
        <taxon>Neopterygii</taxon>
        <taxon>Teleostei</taxon>
        <taxon>Neoteleostei</taxon>
        <taxon>Acanthomorphata</taxon>
        <taxon>Ovalentaria</taxon>
        <taxon>Atherinomorphae</taxon>
        <taxon>Beloniformes</taxon>
        <taxon>Adrianichthyidae</taxon>
        <taxon>Oryziinae</taxon>
        <taxon>Oryzias</taxon>
    </lineage>
</organism>
<dbReference type="GO" id="GO:0015267">
    <property type="term" value="F:channel activity"/>
    <property type="evidence" value="ECO:0007669"/>
    <property type="project" value="InterPro"/>
</dbReference>
<feature type="chain" id="PRO_5034796334" evidence="5">
    <location>
        <begin position="20"/>
        <end position="319"/>
    </location>
</feature>
<dbReference type="InterPro" id="IPR051883">
    <property type="entry name" value="AQP11/12_channel"/>
</dbReference>
<dbReference type="InterPro" id="IPR023266">
    <property type="entry name" value="Aquaporin_11"/>
</dbReference>
<dbReference type="GeneTree" id="ENSGT00530000063816"/>
<keyword evidence="5" id="KW-0732">Signal</keyword>
<keyword evidence="2" id="KW-0812">Transmembrane</keyword>
<dbReference type="GO" id="GO:0005737">
    <property type="term" value="C:cytoplasm"/>
    <property type="evidence" value="ECO:0007669"/>
    <property type="project" value="TreeGrafter"/>
</dbReference>
<dbReference type="Proteomes" id="UP000694383">
    <property type="component" value="Unplaced"/>
</dbReference>
<sequence length="319" mass="33909">MSADVAASLSVLAMVVVVSEVTRRLLIGARADTGLAAYLGELVSTFQLCCCTHELKLLSDAGGIEPQLALTLTYLAAVIHGLTFRGAIGNPSGVLVHAYHARFPAGCALRRIACQFGAAGAARGAVRLVWGIGLSELHVRHRLLGFHCSSPVRAPLTKAAGVELVCAFAVQTVITCTQRLEEKFRVHAVAAAITTMVYAGGSVTGAVLNPAVAFSTQFLCTGPSFLENCLIYWLSPVLGTSHPNKRKRAFIHLLHRLGHLSGSRSCWSLSTGGQRQVASLLQGHNHTPTHNLQESINLCPRREHANSSRDLNQGSAAPK</sequence>
<reference evidence="6" key="1">
    <citation type="submission" date="2025-08" db="UniProtKB">
        <authorList>
            <consortium name="Ensembl"/>
        </authorList>
    </citation>
    <scope>IDENTIFICATION</scope>
</reference>
<evidence type="ECO:0000256" key="1">
    <source>
        <dbReference type="ARBA" id="ARBA00004141"/>
    </source>
</evidence>
<evidence type="ECO:0000313" key="7">
    <source>
        <dbReference type="Proteomes" id="UP000694383"/>
    </source>
</evidence>
<dbReference type="GO" id="GO:0016020">
    <property type="term" value="C:membrane"/>
    <property type="evidence" value="ECO:0007669"/>
    <property type="project" value="UniProtKB-SubCell"/>
</dbReference>
<keyword evidence="3" id="KW-1133">Transmembrane helix</keyword>
<dbReference type="Gene3D" id="1.20.1080.10">
    <property type="entry name" value="Glycerol uptake facilitator protein"/>
    <property type="match status" value="1"/>
</dbReference>
<name>A0A8C7YJR4_9TELE</name>
<proteinExistence type="predicted"/>
<keyword evidence="4" id="KW-0472">Membrane</keyword>
<dbReference type="PRINTS" id="PR02024">
    <property type="entry name" value="AQUAPORIN11"/>
</dbReference>
<dbReference type="InterPro" id="IPR000425">
    <property type="entry name" value="MIP"/>
</dbReference>
<reference evidence="6" key="2">
    <citation type="submission" date="2025-09" db="UniProtKB">
        <authorList>
            <consortium name="Ensembl"/>
        </authorList>
    </citation>
    <scope>IDENTIFICATION</scope>
</reference>
<comment type="subcellular location">
    <subcellularLocation>
        <location evidence="1">Membrane</location>
        <topology evidence="1">Multi-pass membrane protein</topology>
    </subcellularLocation>
</comment>
<dbReference type="InterPro" id="IPR023271">
    <property type="entry name" value="Aquaporin-like"/>
</dbReference>